<dbReference type="PANTHER" id="PTHR37842:SF2">
    <property type="entry name" value="GYLCOSYL HYDROLASE 115 C-TERMINAL DOMAIN-CONTAINING PROTEIN"/>
    <property type="match status" value="1"/>
</dbReference>
<sequence length="949" mass="109088">MEFCLVNGEAATFLLEEECYSGVAKIAEKVCGDVELVTGIRPVTRRISKTYLDEQKESEYVVLVGTVGKSSVLEKLNGRVPLDKIRGKRESFLFQIVDNGTKATLVIAGSDKRGTIYGLFHLSEYMGVSPWVHFSDVLPEKRKKLTLTEKDNMISREPSVKYRGFFINDEWPAFGSWTFEHFGGFTEEMYDLIFETLLRLKGNYLWPAMWTSSFSLDGPGDANARLADEYGIVMSNSHHEPCLRHSEEWDLVRGEDSVYGNEWNYVTNREGLLRYWRDGLQRNGKFENIITIGMRGERDSMMLGSDATLKQNIDLLKDIITEQRKLIAECINSDAPQMIALYKEVEAYFYGNEGMMDGLKDWDGLDGVTFMLCEDNFGNMRTLPTAELKNRKGGWGMYYHFDYHGGPISYEWVNSSYLPKIWDQMTEAYEFGIRDIWVVNVGDLKFQEYPLSFFMDLAYDYDKWGISNYNAPEEYLKYWIDREFGSRLEHQAKQKLETIMKGYTRLSHNRKAEAMAPETYHPVHYCEAERMLKQVKELERCLAALEVQIPNELFPAFFELVYYPAKGSLNVQKLNLLAGMNHYYAKQGAVIANDYANELKKCIEADNRLTKQLNALLGGKWNGMGASEHIGFRNWNEEECQYPVRMYVEPANKARILSYVKGDGEVVTAGGDWTGKKLVLKQFLRPDTDNGTVVILNGGREPVEYEIQCDNPGIFFDKKSGRLETRDEITVSIDKNSMGENKTFVIHYRGGNIHCEIPVRQQLPEKLKEMTFVETDGIIAIEAEHYAEAESGDGGKFEKIPEYGKTLSGMKAYPCDRTFAENEGPKLIYRIYVEEEGNYRILLYTAPANPLNQWDRVEFGLSVNGRETRQIPLIPEHYISGEPSCQEWCEMVLNQIRIVECKDYLRQGENEIQIQAVKPGFLLEKLVIVKAEKKLPESYLGPEESYYIY</sequence>
<proteinExistence type="predicted"/>
<dbReference type="EMBL" id="CYXZ01000005">
    <property type="protein sequence ID" value="CUM86293.1"/>
    <property type="molecule type" value="Genomic_DNA"/>
</dbReference>
<dbReference type="OrthoDB" id="8727830at2"/>
<dbReference type="Gene3D" id="3.20.20.520">
    <property type="entry name" value="Glycosyl hydrolase family 115"/>
    <property type="match status" value="1"/>
</dbReference>
<evidence type="ECO:0000313" key="4">
    <source>
        <dbReference type="EMBL" id="CUM86293.1"/>
    </source>
</evidence>
<protein>
    <submittedName>
        <fullName evidence="4">Glycosyl hydrolase family 67 N-terminus</fullName>
    </submittedName>
</protein>
<dbReference type="Pfam" id="PF15979">
    <property type="entry name" value="Glyco_hydro_115"/>
    <property type="match status" value="1"/>
</dbReference>
<dbReference type="RefSeq" id="WP_006855245.1">
    <property type="nucleotide sequence ID" value="NZ_CABIYH010000005.1"/>
</dbReference>
<evidence type="ECO:0000259" key="3">
    <source>
        <dbReference type="Pfam" id="PF17829"/>
    </source>
</evidence>
<dbReference type="Proteomes" id="UP000095350">
    <property type="component" value="Unassembled WGS sequence"/>
</dbReference>
<dbReference type="AlphaFoldDB" id="A0A173S7H8"/>
<dbReference type="Gene3D" id="3.30.379.10">
    <property type="entry name" value="Chitobiase/beta-hexosaminidase domain 2-like"/>
    <property type="match status" value="1"/>
</dbReference>
<feature type="domain" description="Alpha glucuronidase N-terminal" evidence="2">
    <location>
        <begin position="35"/>
        <end position="122"/>
    </location>
</feature>
<dbReference type="Pfam" id="PF03648">
    <property type="entry name" value="Glyco_hydro_67N"/>
    <property type="match status" value="1"/>
</dbReference>
<dbReference type="Pfam" id="PF17829">
    <property type="entry name" value="GH115_C"/>
    <property type="match status" value="1"/>
</dbReference>
<feature type="domain" description="Gylcosyl hydrolase 115 C-terminal" evidence="3">
    <location>
        <begin position="771"/>
        <end position="944"/>
    </location>
</feature>
<accession>A0A173S7H8</accession>
<dbReference type="InterPro" id="IPR031924">
    <property type="entry name" value="GH115"/>
</dbReference>
<dbReference type="PANTHER" id="PTHR37842">
    <property type="match status" value="1"/>
</dbReference>
<gene>
    <name evidence="4" type="ORF">ERS852572_00832</name>
</gene>
<dbReference type="PaxDb" id="166486-ERS852572_00832"/>
<dbReference type="STRING" id="166486.ERS852572_00832"/>
<dbReference type="InterPro" id="IPR005154">
    <property type="entry name" value="Glyco_hydro_67_aGlcAse_N"/>
</dbReference>
<evidence type="ECO:0000259" key="2">
    <source>
        <dbReference type="Pfam" id="PF03648"/>
    </source>
</evidence>
<dbReference type="InterPro" id="IPR029018">
    <property type="entry name" value="Hex-like_dom2"/>
</dbReference>
<organism evidence="4 5">
    <name type="scientific">Roseburia intestinalis</name>
    <dbReference type="NCBI Taxonomy" id="166486"/>
    <lineage>
        <taxon>Bacteria</taxon>
        <taxon>Bacillati</taxon>
        <taxon>Bacillota</taxon>
        <taxon>Clostridia</taxon>
        <taxon>Lachnospirales</taxon>
        <taxon>Lachnospiraceae</taxon>
        <taxon>Roseburia</taxon>
    </lineage>
</organism>
<dbReference type="Gene3D" id="1.20.58.2150">
    <property type="match status" value="1"/>
</dbReference>
<dbReference type="GO" id="GO:0045493">
    <property type="term" value="P:xylan catabolic process"/>
    <property type="evidence" value="ECO:0007669"/>
    <property type="project" value="InterPro"/>
</dbReference>
<dbReference type="SUPFAM" id="SSF55545">
    <property type="entry name" value="beta-N-acetylhexosaminidase-like domain"/>
    <property type="match status" value="1"/>
</dbReference>
<evidence type="ECO:0000313" key="5">
    <source>
        <dbReference type="Proteomes" id="UP000095350"/>
    </source>
</evidence>
<dbReference type="InterPro" id="IPR041437">
    <property type="entry name" value="GH115_C"/>
</dbReference>
<evidence type="ECO:0000256" key="1">
    <source>
        <dbReference type="ARBA" id="ARBA00022801"/>
    </source>
</evidence>
<dbReference type="GO" id="GO:0046559">
    <property type="term" value="F:alpha-glucuronidase activity"/>
    <property type="evidence" value="ECO:0007669"/>
    <property type="project" value="InterPro"/>
</dbReference>
<reference evidence="4 5" key="1">
    <citation type="submission" date="2015-09" db="EMBL/GenBank/DDBJ databases">
        <authorList>
            <consortium name="Pathogen Informatics"/>
        </authorList>
    </citation>
    <scope>NUCLEOTIDE SEQUENCE [LARGE SCALE GENOMIC DNA]</scope>
    <source>
        <strain evidence="4 5">2789STDY5834960</strain>
    </source>
</reference>
<dbReference type="InterPro" id="IPR042301">
    <property type="entry name" value="GH115_sf"/>
</dbReference>
<dbReference type="Gene3D" id="2.60.120.1620">
    <property type="match status" value="1"/>
</dbReference>
<keyword evidence="1 4" id="KW-0378">Hydrolase</keyword>
<dbReference type="GeneID" id="61435176"/>
<name>A0A173S7H8_9FIRM</name>